<dbReference type="Gene3D" id="2.120.10.30">
    <property type="entry name" value="TolB, C-terminal domain"/>
    <property type="match status" value="1"/>
</dbReference>
<geneLocation type="plasmid" evidence="1 2">
    <name>unnamed</name>
</geneLocation>
<evidence type="ECO:0000313" key="2">
    <source>
        <dbReference type="Proteomes" id="UP001056708"/>
    </source>
</evidence>
<dbReference type="RefSeq" id="WP_252665428.1">
    <property type="nucleotide sequence ID" value="NZ_CP098612.1"/>
</dbReference>
<dbReference type="InterPro" id="IPR013424">
    <property type="entry name" value="Ice-binding_C"/>
</dbReference>
<evidence type="ECO:0000313" key="1">
    <source>
        <dbReference type="EMBL" id="USR93250.1"/>
    </source>
</evidence>
<dbReference type="Proteomes" id="UP001056708">
    <property type="component" value="Plasmid unnamed"/>
</dbReference>
<dbReference type="EMBL" id="CP098612">
    <property type="protein sequence ID" value="USR93250.1"/>
    <property type="molecule type" value="Genomic_DNA"/>
</dbReference>
<accession>A0ABY5AWK8</accession>
<dbReference type="SUPFAM" id="SSF63829">
    <property type="entry name" value="Calcium-dependent phosphotriesterase"/>
    <property type="match status" value="1"/>
</dbReference>
<keyword evidence="2" id="KW-1185">Reference proteome</keyword>
<keyword evidence="1" id="KW-0614">Plasmid</keyword>
<dbReference type="NCBIfam" id="TIGR02595">
    <property type="entry name" value="PEP_CTERM"/>
    <property type="match status" value="1"/>
</dbReference>
<gene>
    <name evidence="1" type="ORF">NEA10_20620</name>
</gene>
<dbReference type="InterPro" id="IPR011042">
    <property type="entry name" value="6-blade_b-propeller_TolB-like"/>
</dbReference>
<reference evidence="1" key="1">
    <citation type="submission" date="2022-06" db="EMBL/GenBank/DDBJ databases">
        <title>Genome sequence of Phormidium yuhuli AB48 isolated from an industrial photobioreactor environment.</title>
        <authorList>
            <person name="Qiu Y."/>
            <person name="Noonan A.J.C."/>
            <person name="Dofher K."/>
            <person name="Koch M."/>
            <person name="Kieft B."/>
            <person name="Lin X."/>
            <person name="Ziels R.M."/>
            <person name="Hallam S.J."/>
        </authorList>
    </citation>
    <scope>NUCLEOTIDE SEQUENCE</scope>
    <source>
        <strain evidence="1">AB48</strain>
        <plasmid evidence="1">unnamed</plasmid>
    </source>
</reference>
<proteinExistence type="predicted"/>
<name>A0ABY5AWK8_9CYAN</name>
<sequence>MFVITLKTLSTVIGTVAILATSAISVKANPLYVSTSNGEVGSVDEATGAYTPLLNSIGFTDIALDSAGDLWGITFSNLYSIDLTSKTTNLIGGLGVGGMNGLGFSSDGNLYGTGGNGFYSIDINTGAASQIASVLGFSSSGDIEYDATRGLFWATSSGDSLWTISKDGIANKVGNIGYSSVYGLAFGQDNTLFGYTTSGQQIALDLDTGSGTFVKNITGMDSSAGVLWGSASHSRNVALPTVPTESTPEPSSLLGLATLGVFMLRRKYR</sequence>
<organism evidence="1 2">
    <name type="scientific">Phormidium yuhuli AB48</name>
    <dbReference type="NCBI Taxonomy" id="2940671"/>
    <lineage>
        <taxon>Bacteria</taxon>
        <taxon>Bacillati</taxon>
        <taxon>Cyanobacteriota</taxon>
        <taxon>Cyanophyceae</taxon>
        <taxon>Oscillatoriophycideae</taxon>
        <taxon>Oscillatoriales</taxon>
        <taxon>Oscillatoriaceae</taxon>
        <taxon>Phormidium</taxon>
        <taxon>Phormidium yuhuli</taxon>
    </lineage>
</organism>
<protein>
    <submittedName>
        <fullName evidence="1">PEP-CTERM sorting domain-containing protein</fullName>
    </submittedName>
</protein>